<feature type="region of interest" description="Disordered" evidence="8">
    <location>
        <begin position="1"/>
        <end position="72"/>
    </location>
</feature>
<dbReference type="InterPro" id="IPR036236">
    <property type="entry name" value="Znf_C2H2_sf"/>
</dbReference>
<dbReference type="Pfam" id="PF00096">
    <property type="entry name" value="zf-C2H2"/>
    <property type="match status" value="4"/>
</dbReference>
<dbReference type="InParanoid" id="A0A7R5KGN1"/>
<dbReference type="PROSITE" id="PS50157">
    <property type="entry name" value="ZINC_FINGER_C2H2_2"/>
    <property type="match status" value="4"/>
</dbReference>
<dbReference type="FunFam" id="3.30.160.60:FF:000100">
    <property type="entry name" value="Zinc finger 45-like"/>
    <property type="match status" value="1"/>
</dbReference>
<dbReference type="FunFam" id="3.30.160.60:FF:000690">
    <property type="entry name" value="Zinc finger protein 354C"/>
    <property type="match status" value="1"/>
</dbReference>
<evidence type="ECO:0000256" key="7">
    <source>
        <dbReference type="PROSITE-ProRule" id="PRU00042"/>
    </source>
</evidence>
<evidence type="ECO:0000256" key="1">
    <source>
        <dbReference type="ARBA" id="ARBA00004123"/>
    </source>
</evidence>
<evidence type="ECO:0000256" key="3">
    <source>
        <dbReference type="ARBA" id="ARBA00022737"/>
    </source>
</evidence>
<evidence type="ECO:0000256" key="2">
    <source>
        <dbReference type="ARBA" id="ARBA00022723"/>
    </source>
</evidence>
<keyword evidence="4 7" id="KW-0863">Zinc-finger</keyword>
<feature type="domain" description="C2H2-type" evidence="9">
    <location>
        <begin position="92"/>
        <end position="119"/>
    </location>
</feature>
<dbReference type="PROSITE" id="PS00028">
    <property type="entry name" value="ZINC_FINGER_C2H2_1"/>
    <property type="match status" value="4"/>
</dbReference>
<dbReference type="Proteomes" id="UP000504627">
    <property type="component" value="Unplaced"/>
</dbReference>
<dbReference type="FunFam" id="3.30.160.60:FF:001498">
    <property type="entry name" value="Zinc finger protein 404"/>
    <property type="match status" value="1"/>
</dbReference>
<organism evidence="10 11">
    <name type="scientific">Pipra filicauda</name>
    <name type="common">Wire-tailed manakin</name>
    <dbReference type="NCBI Taxonomy" id="649802"/>
    <lineage>
        <taxon>Eukaryota</taxon>
        <taxon>Metazoa</taxon>
        <taxon>Chordata</taxon>
        <taxon>Craniata</taxon>
        <taxon>Vertebrata</taxon>
        <taxon>Euteleostomi</taxon>
        <taxon>Archelosauria</taxon>
        <taxon>Archosauria</taxon>
        <taxon>Dinosauria</taxon>
        <taxon>Saurischia</taxon>
        <taxon>Theropoda</taxon>
        <taxon>Coelurosauria</taxon>
        <taxon>Aves</taxon>
        <taxon>Neognathae</taxon>
        <taxon>Neoaves</taxon>
        <taxon>Telluraves</taxon>
        <taxon>Australaves</taxon>
        <taxon>Passeriformes</taxon>
        <taxon>Pipridae</taxon>
        <taxon>Pipra</taxon>
    </lineage>
</organism>
<feature type="compositionally biased region" description="Polar residues" evidence="8">
    <location>
        <begin position="10"/>
        <end position="20"/>
    </location>
</feature>
<keyword evidence="2" id="KW-0479">Metal-binding</keyword>
<dbReference type="GeneID" id="113994324"/>
<feature type="domain" description="C2H2-type" evidence="9">
    <location>
        <begin position="120"/>
        <end position="147"/>
    </location>
</feature>
<feature type="domain" description="C2H2-type" evidence="9">
    <location>
        <begin position="176"/>
        <end position="203"/>
    </location>
</feature>
<name>A0A7R5KGN1_9PASS</name>
<feature type="domain" description="C2H2-type" evidence="9">
    <location>
        <begin position="148"/>
        <end position="175"/>
    </location>
</feature>
<dbReference type="SMART" id="SM00355">
    <property type="entry name" value="ZnF_C2H2"/>
    <property type="match status" value="4"/>
</dbReference>
<feature type="compositionally biased region" description="Basic and acidic residues" evidence="8">
    <location>
        <begin position="251"/>
        <end position="273"/>
    </location>
</feature>
<proteinExistence type="predicted"/>
<keyword evidence="3" id="KW-0677">Repeat</keyword>
<dbReference type="GO" id="GO:0000978">
    <property type="term" value="F:RNA polymerase II cis-regulatory region sequence-specific DNA binding"/>
    <property type="evidence" value="ECO:0007669"/>
    <property type="project" value="TreeGrafter"/>
</dbReference>
<accession>A0A7R5KGN1</accession>
<evidence type="ECO:0000256" key="4">
    <source>
        <dbReference type="ARBA" id="ARBA00022771"/>
    </source>
</evidence>
<feature type="compositionally biased region" description="Polar residues" evidence="8">
    <location>
        <begin position="210"/>
        <end position="219"/>
    </location>
</feature>
<dbReference type="AlphaFoldDB" id="A0A7R5KGN1"/>
<feature type="compositionally biased region" description="Acidic residues" evidence="8">
    <location>
        <begin position="32"/>
        <end position="44"/>
    </location>
</feature>
<feature type="region of interest" description="Disordered" evidence="8">
    <location>
        <begin position="193"/>
        <end position="228"/>
    </location>
</feature>
<dbReference type="GO" id="GO:0000981">
    <property type="term" value="F:DNA-binding transcription factor activity, RNA polymerase II-specific"/>
    <property type="evidence" value="ECO:0007669"/>
    <property type="project" value="TreeGrafter"/>
</dbReference>
<dbReference type="InterPro" id="IPR013087">
    <property type="entry name" value="Znf_C2H2_type"/>
</dbReference>
<keyword evidence="6" id="KW-0539">Nucleus</keyword>
<dbReference type="SUPFAM" id="SSF57667">
    <property type="entry name" value="beta-beta-alpha zinc fingers"/>
    <property type="match status" value="2"/>
</dbReference>
<evidence type="ECO:0000259" key="9">
    <source>
        <dbReference type="PROSITE" id="PS50157"/>
    </source>
</evidence>
<evidence type="ECO:0000256" key="5">
    <source>
        <dbReference type="ARBA" id="ARBA00022833"/>
    </source>
</evidence>
<comment type="subcellular location">
    <subcellularLocation>
        <location evidence="1">Nucleus</location>
    </subcellularLocation>
</comment>
<dbReference type="RefSeq" id="XP_039236107.1">
    <property type="nucleotide sequence ID" value="XM_039380173.1"/>
</dbReference>
<dbReference type="FunFam" id="3.30.160.60:FF:001297">
    <property type="entry name" value="Zinc finger and SCAN domain-containing protein 2"/>
    <property type="match status" value="1"/>
</dbReference>
<protein>
    <submittedName>
        <fullName evidence="11">Zinc finger protein 572-like isoform X1</fullName>
    </submittedName>
</protein>
<feature type="region of interest" description="Disordered" evidence="8">
    <location>
        <begin position="248"/>
        <end position="273"/>
    </location>
</feature>
<evidence type="ECO:0000256" key="6">
    <source>
        <dbReference type="ARBA" id="ARBA00023242"/>
    </source>
</evidence>
<keyword evidence="10" id="KW-1185">Reference proteome</keyword>
<evidence type="ECO:0000313" key="10">
    <source>
        <dbReference type="Proteomes" id="UP000504627"/>
    </source>
</evidence>
<gene>
    <name evidence="11" type="primary">LOC113994324</name>
</gene>
<dbReference type="PANTHER" id="PTHR23235">
    <property type="entry name" value="KRUEPPEL-LIKE TRANSCRIPTION FACTOR"/>
    <property type="match status" value="1"/>
</dbReference>
<keyword evidence="5" id="KW-0862">Zinc</keyword>
<dbReference type="GO" id="GO:0008270">
    <property type="term" value="F:zinc ion binding"/>
    <property type="evidence" value="ECO:0007669"/>
    <property type="project" value="UniProtKB-KW"/>
</dbReference>
<reference evidence="11" key="1">
    <citation type="submission" date="2025-08" db="UniProtKB">
        <authorList>
            <consortium name="RefSeq"/>
        </authorList>
    </citation>
    <scope>IDENTIFICATION</scope>
    <source>
        <tissue evidence="11">Muscle</tissue>
    </source>
</reference>
<dbReference type="GO" id="GO:0005634">
    <property type="term" value="C:nucleus"/>
    <property type="evidence" value="ECO:0007669"/>
    <property type="project" value="UniProtKB-SubCell"/>
</dbReference>
<sequence length="401" mass="44460">MEPTMESIFSIFQSPESNDSAGYPEGFVLRDTEEEEGIPEDLQQEELPQVPAAHSPERGAACSEPPPQKRDSMKLVLSTDGQKLPSEKNPFFKCPECGKGFKGHSRLLNHLQIHNRDKRFVCAECGKSFSRKANLVVHHRVHTGERPYKCKECEKAFSCASNLVTHHKTHLKKKAFSCTVCRKSFSGNKGLLQHQRVHTGEKPYRRPKGGNNSVSPNSVKHQHLREGPSAHTADPLLQLCLLLSLHPPPQKKKDANQPEFTSLHHKEEQRCSAERDHSKLVFEELKKVRENMDMLLLNQQSQLQVLKEIQKQLNILIPGNALVNSNVYSLGVLLGQQAAAAAAVSCPLLNPSSLLCENATALSPSSARGILPTTQLPSSQDLAASRTCSGLCCERVQCKHT</sequence>
<dbReference type="PANTHER" id="PTHR23235:SF120">
    <property type="entry name" value="KRUPPEL-LIKE FACTOR 15"/>
    <property type="match status" value="1"/>
</dbReference>
<dbReference type="Gene3D" id="3.30.160.60">
    <property type="entry name" value="Classic Zinc Finger"/>
    <property type="match status" value="4"/>
</dbReference>
<evidence type="ECO:0000256" key="8">
    <source>
        <dbReference type="SAM" id="MobiDB-lite"/>
    </source>
</evidence>
<evidence type="ECO:0000313" key="11">
    <source>
        <dbReference type="RefSeq" id="XP_039236107.1"/>
    </source>
</evidence>